<protein>
    <submittedName>
        <fullName evidence="1">Uncharacterized protein</fullName>
    </submittedName>
</protein>
<reference evidence="1 2" key="1">
    <citation type="submission" date="2016-10" db="EMBL/GenBank/DDBJ databases">
        <authorList>
            <person name="de Groot N.N."/>
        </authorList>
    </citation>
    <scope>NUCLEOTIDE SEQUENCE [LARGE SCALE GENOMIC DNA]</scope>
    <source>
        <strain evidence="1 2">DSM 45434</strain>
    </source>
</reference>
<evidence type="ECO:0000313" key="1">
    <source>
        <dbReference type="EMBL" id="SDS81229.1"/>
    </source>
</evidence>
<proteinExistence type="predicted"/>
<organism evidence="1 2">
    <name type="scientific">Corynebacterium timonense</name>
    <dbReference type="NCBI Taxonomy" id="441500"/>
    <lineage>
        <taxon>Bacteria</taxon>
        <taxon>Bacillati</taxon>
        <taxon>Actinomycetota</taxon>
        <taxon>Actinomycetes</taxon>
        <taxon>Mycobacteriales</taxon>
        <taxon>Corynebacteriaceae</taxon>
        <taxon>Corynebacterium</taxon>
    </lineage>
</organism>
<dbReference type="STRING" id="1203190.GCA_000312345_02007"/>
<accession>A0A1H1VAE3</accession>
<evidence type="ECO:0000313" key="2">
    <source>
        <dbReference type="Proteomes" id="UP000182237"/>
    </source>
</evidence>
<dbReference type="AlphaFoldDB" id="A0A1H1VAE3"/>
<sequence length="38" mass="4151">MLSSAFDIAGDLINYLVWTFKALSSGNPLFNLGSSFPR</sequence>
<keyword evidence="2" id="KW-1185">Reference proteome</keyword>
<dbReference type="Proteomes" id="UP000182237">
    <property type="component" value="Chromosome I"/>
</dbReference>
<name>A0A1H1VAE3_9CORY</name>
<dbReference type="EMBL" id="LT629765">
    <property type="protein sequence ID" value="SDS81229.1"/>
    <property type="molecule type" value="Genomic_DNA"/>
</dbReference>
<gene>
    <name evidence="1" type="ORF">SAMN04488539_2446</name>
</gene>